<dbReference type="PANTHER" id="PTHR10622:SF10">
    <property type="entry name" value="HET DOMAIN-CONTAINING PROTEIN"/>
    <property type="match status" value="1"/>
</dbReference>
<dbReference type="PANTHER" id="PTHR10622">
    <property type="entry name" value="HET DOMAIN-CONTAINING PROTEIN"/>
    <property type="match status" value="1"/>
</dbReference>
<name>A0AAN7TVA8_9PEZI</name>
<accession>A0AAN7TVA8</accession>
<dbReference type="AlphaFoldDB" id="A0AAN7TVA8"/>
<proteinExistence type="predicted"/>
<comment type="caution">
    <text evidence="3">The sequence shown here is derived from an EMBL/GenBank/DDBJ whole genome shotgun (WGS) entry which is preliminary data.</text>
</comment>
<organism evidence="3 4">
    <name type="scientific">Meristemomyces frigidus</name>
    <dbReference type="NCBI Taxonomy" id="1508187"/>
    <lineage>
        <taxon>Eukaryota</taxon>
        <taxon>Fungi</taxon>
        <taxon>Dikarya</taxon>
        <taxon>Ascomycota</taxon>
        <taxon>Pezizomycotina</taxon>
        <taxon>Dothideomycetes</taxon>
        <taxon>Dothideomycetidae</taxon>
        <taxon>Mycosphaerellales</taxon>
        <taxon>Teratosphaeriaceae</taxon>
        <taxon>Meristemomyces</taxon>
    </lineage>
</organism>
<protein>
    <recommendedName>
        <fullName evidence="2">DUF8212 domain-containing protein</fullName>
    </recommendedName>
</protein>
<evidence type="ECO:0000313" key="4">
    <source>
        <dbReference type="Proteomes" id="UP001310890"/>
    </source>
</evidence>
<gene>
    <name evidence="3" type="ORF">LTR62_007463</name>
</gene>
<reference evidence="3" key="1">
    <citation type="submission" date="2023-08" db="EMBL/GenBank/DDBJ databases">
        <title>Black Yeasts Isolated from many extreme environments.</title>
        <authorList>
            <person name="Coleine C."/>
            <person name="Stajich J.E."/>
            <person name="Selbmann L."/>
        </authorList>
    </citation>
    <scope>NUCLEOTIDE SEQUENCE</scope>
    <source>
        <strain evidence="3">CCFEE 5401</strain>
    </source>
</reference>
<dbReference type="InterPro" id="IPR058525">
    <property type="entry name" value="DUF8212"/>
</dbReference>
<evidence type="ECO:0000259" key="2">
    <source>
        <dbReference type="Pfam" id="PF26640"/>
    </source>
</evidence>
<sequence>MSWAARRTATEVEDTAYSLFGLFNVNMPLLYGEREKAFMRLQREIIARSDDESIFAWRHSQGSYGMLAPWPSAFADSGHVATLKIDPAIRLHYHLSNKGLELRVPRNLLDTGQPASLLHQRTLPVSSIPAQHFAQSEPDVNQAVDGDSSRMPGQNSPPERIFSELPTRSRRRSKGRPSSPHGLYATPHGLQWKVREPAPQTVVHTGRDRRKSHQPFNKTRKSYRECPIFVNDLGEKTVYLTCEALSSNRWRDRSIIGIELRSEGHDWVRANCDKWEEGEVAEVPPQSRVAKAKYYLSQPGM</sequence>
<evidence type="ECO:0000313" key="3">
    <source>
        <dbReference type="EMBL" id="KAK5116789.1"/>
    </source>
</evidence>
<feature type="region of interest" description="Disordered" evidence="1">
    <location>
        <begin position="128"/>
        <end position="186"/>
    </location>
</feature>
<dbReference type="Proteomes" id="UP001310890">
    <property type="component" value="Unassembled WGS sequence"/>
</dbReference>
<dbReference type="EMBL" id="JAVRRL010000007">
    <property type="protein sequence ID" value="KAK5116789.1"/>
    <property type="molecule type" value="Genomic_DNA"/>
</dbReference>
<dbReference type="Pfam" id="PF26640">
    <property type="entry name" value="DUF8212"/>
    <property type="match status" value="1"/>
</dbReference>
<evidence type="ECO:0000256" key="1">
    <source>
        <dbReference type="SAM" id="MobiDB-lite"/>
    </source>
</evidence>
<feature type="domain" description="DUF8212" evidence="2">
    <location>
        <begin position="36"/>
        <end position="66"/>
    </location>
</feature>